<name>A0A7J6AK08_AMEME</name>
<sequence length="155" mass="17393">MEILRVCFHSAFSSGLLECRAAIREVDPHTKHQGHGESGAYPRNHRAQGGVHPGQGASPSQGTITYTFTHPHSYTTDTLDTPISLPCRSIYLGRKPEYLEETPTARGEHANSAHTGPRWELNPHPWRCEANVLTIKPNLFSFLLFFWSVSWFPQG</sequence>
<dbReference type="EMBL" id="JAAGNN010000011">
    <property type="protein sequence ID" value="KAF4083252.1"/>
    <property type="molecule type" value="Genomic_DNA"/>
</dbReference>
<accession>A0A7J6AK08</accession>
<organism evidence="2 3">
    <name type="scientific">Ameiurus melas</name>
    <name type="common">Black bullhead</name>
    <name type="synonym">Silurus melas</name>
    <dbReference type="NCBI Taxonomy" id="219545"/>
    <lineage>
        <taxon>Eukaryota</taxon>
        <taxon>Metazoa</taxon>
        <taxon>Chordata</taxon>
        <taxon>Craniata</taxon>
        <taxon>Vertebrata</taxon>
        <taxon>Euteleostomi</taxon>
        <taxon>Actinopterygii</taxon>
        <taxon>Neopterygii</taxon>
        <taxon>Teleostei</taxon>
        <taxon>Ostariophysi</taxon>
        <taxon>Siluriformes</taxon>
        <taxon>Ictaluridae</taxon>
        <taxon>Ameiurus</taxon>
    </lineage>
</organism>
<reference evidence="2 3" key="1">
    <citation type="submission" date="2020-02" db="EMBL/GenBank/DDBJ databases">
        <title>A chromosome-scale genome assembly of the black bullhead catfish (Ameiurus melas).</title>
        <authorList>
            <person name="Wen M."/>
            <person name="Zham M."/>
            <person name="Cabau C."/>
            <person name="Klopp C."/>
            <person name="Donnadieu C."/>
            <person name="Roques C."/>
            <person name="Bouchez O."/>
            <person name="Lampietro C."/>
            <person name="Jouanno E."/>
            <person name="Herpin A."/>
            <person name="Louis A."/>
            <person name="Berthelot C."/>
            <person name="Parey E."/>
            <person name="Roest-Crollius H."/>
            <person name="Braasch I."/>
            <person name="Postlethwait J."/>
            <person name="Robinson-Rechavi M."/>
            <person name="Echchiki A."/>
            <person name="Begum T."/>
            <person name="Montfort J."/>
            <person name="Schartl M."/>
            <person name="Bobe J."/>
            <person name="Guiguen Y."/>
        </authorList>
    </citation>
    <scope>NUCLEOTIDE SEQUENCE [LARGE SCALE GENOMIC DNA]</scope>
    <source>
        <strain evidence="2">M_S1</strain>
        <tissue evidence="2">Blood</tissue>
    </source>
</reference>
<proteinExistence type="predicted"/>
<evidence type="ECO:0000313" key="3">
    <source>
        <dbReference type="Proteomes" id="UP000593565"/>
    </source>
</evidence>
<evidence type="ECO:0000313" key="2">
    <source>
        <dbReference type="EMBL" id="KAF4083252.1"/>
    </source>
</evidence>
<evidence type="ECO:0000256" key="1">
    <source>
        <dbReference type="SAM" id="MobiDB-lite"/>
    </source>
</evidence>
<comment type="caution">
    <text evidence="2">The sequence shown here is derived from an EMBL/GenBank/DDBJ whole genome shotgun (WGS) entry which is preliminary data.</text>
</comment>
<dbReference type="Proteomes" id="UP000593565">
    <property type="component" value="Unassembled WGS sequence"/>
</dbReference>
<feature type="region of interest" description="Disordered" evidence="1">
    <location>
        <begin position="28"/>
        <end position="62"/>
    </location>
</feature>
<keyword evidence="3" id="KW-1185">Reference proteome</keyword>
<protein>
    <submittedName>
        <fullName evidence="2">Uncharacterized protein</fullName>
    </submittedName>
</protein>
<dbReference type="AlphaFoldDB" id="A0A7J6AK08"/>
<gene>
    <name evidence="2" type="ORF">AMELA_G00137910</name>
</gene>